<dbReference type="PROSITE" id="PS01124">
    <property type="entry name" value="HTH_ARAC_FAMILY_2"/>
    <property type="match status" value="1"/>
</dbReference>
<keyword evidence="6" id="KW-1185">Reference proteome</keyword>
<keyword evidence="2 5" id="KW-0238">DNA-binding</keyword>
<dbReference type="Proteomes" id="UP000199103">
    <property type="component" value="Chromosome I"/>
</dbReference>
<evidence type="ECO:0000313" key="6">
    <source>
        <dbReference type="Proteomes" id="UP000199103"/>
    </source>
</evidence>
<keyword evidence="3" id="KW-0804">Transcription</keyword>
<name>A0A1H1NTW1_9ACTN</name>
<accession>A0A1H1NTW1</accession>
<dbReference type="PANTHER" id="PTHR46796:SF15">
    <property type="entry name" value="BLL1074 PROTEIN"/>
    <property type="match status" value="1"/>
</dbReference>
<dbReference type="Gene3D" id="1.10.10.60">
    <property type="entry name" value="Homeodomain-like"/>
    <property type="match status" value="1"/>
</dbReference>
<feature type="domain" description="HTH araC/xylS-type" evidence="4">
    <location>
        <begin position="145"/>
        <end position="243"/>
    </location>
</feature>
<dbReference type="RefSeq" id="WP_091519762.1">
    <property type="nucleotide sequence ID" value="NZ_LT629772.1"/>
</dbReference>
<evidence type="ECO:0000256" key="1">
    <source>
        <dbReference type="ARBA" id="ARBA00023015"/>
    </source>
</evidence>
<evidence type="ECO:0000256" key="2">
    <source>
        <dbReference type="ARBA" id="ARBA00023125"/>
    </source>
</evidence>
<reference evidence="5 6" key="1">
    <citation type="submission" date="2016-10" db="EMBL/GenBank/DDBJ databases">
        <authorList>
            <person name="de Groot N.N."/>
        </authorList>
    </citation>
    <scope>NUCLEOTIDE SEQUENCE [LARGE SCALE GENOMIC DNA]</scope>
    <source>
        <strain evidence="5 6">DSM 21800</strain>
    </source>
</reference>
<dbReference type="SMART" id="SM00342">
    <property type="entry name" value="HTH_ARAC"/>
    <property type="match status" value="1"/>
</dbReference>
<dbReference type="InterPro" id="IPR018060">
    <property type="entry name" value="HTH_AraC"/>
</dbReference>
<dbReference type="AlphaFoldDB" id="A0A1H1NTW1"/>
<proteinExistence type="predicted"/>
<organism evidence="5 6">
    <name type="scientific">Microlunatus soli</name>
    <dbReference type="NCBI Taxonomy" id="630515"/>
    <lineage>
        <taxon>Bacteria</taxon>
        <taxon>Bacillati</taxon>
        <taxon>Actinomycetota</taxon>
        <taxon>Actinomycetes</taxon>
        <taxon>Propionibacteriales</taxon>
        <taxon>Propionibacteriaceae</taxon>
        <taxon>Microlunatus</taxon>
    </lineage>
</organism>
<dbReference type="OrthoDB" id="2559672at2"/>
<dbReference type="Pfam" id="PF12833">
    <property type="entry name" value="HTH_18"/>
    <property type="match status" value="1"/>
</dbReference>
<dbReference type="InterPro" id="IPR050204">
    <property type="entry name" value="AraC_XylS_family_regulators"/>
</dbReference>
<dbReference type="STRING" id="630515.SAMN04489812_0645"/>
<dbReference type="PANTHER" id="PTHR46796">
    <property type="entry name" value="HTH-TYPE TRANSCRIPTIONAL ACTIVATOR RHAS-RELATED"/>
    <property type="match status" value="1"/>
</dbReference>
<dbReference type="GO" id="GO:0043565">
    <property type="term" value="F:sequence-specific DNA binding"/>
    <property type="evidence" value="ECO:0007669"/>
    <property type="project" value="InterPro"/>
</dbReference>
<evidence type="ECO:0000259" key="4">
    <source>
        <dbReference type="PROSITE" id="PS01124"/>
    </source>
</evidence>
<evidence type="ECO:0000313" key="5">
    <source>
        <dbReference type="EMBL" id="SDS02383.1"/>
    </source>
</evidence>
<keyword evidence="1" id="KW-0805">Transcription regulation</keyword>
<evidence type="ECO:0000256" key="3">
    <source>
        <dbReference type="ARBA" id="ARBA00023163"/>
    </source>
</evidence>
<dbReference type="GO" id="GO:0003700">
    <property type="term" value="F:DNA-binding transcription factor activity"/>
    <property type="evidence" value="ECO:0007669"/>
    <property type="project" value="InterPro"/>
</dbReference>
<protein>
    <submittedName>
        <fullName evidence="5">AraC-type DNA-binding protein</fullName>
    </submittedName>
</protein>
<sequence length="251" mass="27126">MPDRVGRSSLVPELRDWAAGVDIMIMERPGSSLPGAERVPRVQVHPPEVGTSVVWVWQPGTDGRTVVLPPRGQAEYAAGKAALRAVRLRLRPGVGVLLGEPPSDEPSHTAAAGGLVDAAAALQSRVAERLARRSFRDLTRARTAVQAIAALESAGPRRQSIADVADRLALSRRQLHRIVVQQTGIGPKQVARIGRVRRVLAAVGRGRVDWGDQALQAGYYDQSHLISDFTAIMKVTPQAYLERRLPTPTSC</sequence>
<dbReference type="EMBL" id="LT629772">
    <property type="protein sequence ID" value="SDS02383.1"/>
    <property type="molecule type" value="Genomic_DNA"/>
</dbReference>
<gene>
    <name evidence="5" type="ORF">SAMN04489812_0645</name>
</gene>